<feature type="region of interest" description="Disordered" evidence="1">
    <location>
        <begin position="48"/>
        <end position="68"/>
    </location>
</feature>
<evidence type="ECO:0000313" key="3">
    <source>
        <dbReference type="Proteomes" id="UP000478052"/>
    </source>
</evidence>
<dbReference type="Proteomes" id="UP000478052">
    <property type="component" value="Unassembled WGS sequence"/>
</dbReference>
<proteinExistence type="predicted"/>
<name>A0A6G0Y9G3_APHCR</name>
<dbReference type="OrthoDB" id="4822at2759"/>
<feature type="compositionally biased region" description="Polar residues" evidence="1">
    <location>
        <begin position="55"/>
        <end position="67"/>
    </location>
</feature>
<dbReference type="EMBL" id="VUJU01005359">
    <property type="protein sequence ID" value="KAF0751465.1"/>
    <property type="molecule type" value="Genomic_DNA"/>
</dbReference>
<protein>
    <submittedName>
        <fullName evidence="2">SURP and G-patch domain-containing protein 1-like isoform X2</fullName>
    </submittedName>
</protein>
<evidence type="ECO:0000313" key="2">
    <source>
        <dbReference type="EMBL" id="KAF0751465.1"/>
    </source>
</evidence>
<accession>A0A6G0Y9G3</accession>
<gene>
    <name evidence="2" type="ORF">FWK35_00027753</name>
</gene>
<organism evidence="2 3">
    <name type="scientific">Aphis craccivora</name>
    <name type="common">Cowpea aphid</name>
    <dbReference type="NCBI Taxonomy" id="307492"/>
    <lineage>
        <taxon>Eukaryota</taxon>
        <taxon>Metazoa</taxon>
        <taxon>Ecdysozoa</taxon>
        <taxon>Arthropoda</taxon>
        <taxon>Hexapoda</taxon>
        <taxon>Insecta</taxon>
        <taxon>Pterygota</taxon>
        <taxon>Neoptera</taxon>
        <taxon>Paraneoptera</taxon>
        <taxon>Hemiptera</taxon>
        <taxon>Sternorrhyncha</taxon>
        <taxon>Aphidomorpha</taxon>
        <taxon>Aphidoidea</taxon>
        <taxon>Aphididae</taxon>
        <taxon>Aphidini</taxon>
        <taxon>Aphis</taxon>
        <taxon>Aphis</taxon>
    </lineage>
</organism>
<feature type="non-terminal residue" evidence="2">
    <location>
        <position position="122"/>
    </location>
</feature>
<reference evidence="2 3" key="1">
    <citation type="submission" date="2019-08" db="EMBL/GenBank/DDBJ databases">
        <title>Whole genome of Aphis craccivora.</title>
        <authorList>
            <person name="Voronova N.V."/>
            <person name="Shulinski R.S."/>
            <person name="Bandarenka Y.V."/>
            <person name="Zhorov D.G."/>
            <person name="Warner D."/>
        </authorList>
    </citation>
    <scope>NUCLEOTIDE SEQUENCE [LARGE SCALE GENOMIC DNA]</scope>
    <source>
        <strain evidence="2">180601</strain>
        <tissue evidence="2">Whole Body</tissue>
    </source>
</reference>
<dbReference type="AlphaFoldDB" id="A0A6G0Y9G3"/>
<sequence>MFRNGKFSETTPSKQSRSERFQEMSKQQQLIEQKKREIQARFEEKKKKVAELTGENKSQQPLATTKNAIKLDKIKSFYQKSKSIKKNETSSKGSNEELPYESTGAHKNKPTLADVFEKDDIS</sequence>
<evidence type="ECO:0000256" key="1">
    <source>
        <dbReference type="SAM" id="MobiDB-lite"/>
    </source>
</evidence>
<comment type="caution">
    <text evidence="2">The sequence shown here is derived from an EMBL/GenBank/DDBJ whole genome shotgun (WGS) entry which is preliminary data.</text>
</comment>
<feature type="region of interest" description="Disordered" evidence="1">
    <location>
        <begin position="1"/>
        <end position="33"/>
    </location>
</feature>
<keyword evidence="3" id="KW-1185">Reference proteome</keyword>
<feature type="region of interest" description="Disordered" evidence="1">
    <location>
        <begin position="80"/>
        <end position="122"/>
    </location>
</feature>